<evidence type="ECO:0000313" key="2">
    <source>
        <dbReference type="Proteomes" id="UP000270296"/>
    </source>
</evidence>
<evidence type="ECO:0000313" key="3">
    <source>
        <dbReference type="WBParaSite" id="SBAD_0000134301-mRNA-1"/>
    </source>
</evidence>
<evidence type="ECO:0000313" key="1">
    <source>
        <dbReference type="EMBL" id="VDO93852.1"/>
    </source>
</evidence>
<organism evidence="3">
    <name type="scientific">Soboliphyme baturini</name>
    <dbReference type="NCBI Taxonomy" id="241478"/>
    <lineage>
        <taxon>Eukaryota</taxon>
        <taxon>Metazoa</taxon>
        <taxon>Ecdysozoa</taxon>
        <taxon>Nematoda</taxon>
        <taxon>Enoplea</taxon>
        <taxon>Dorylaimia</taxon>
        <taxon>Dioctophymatida</taxon>
        <taxon>Dioctophymatoidea</taxon>
        <taxon>Soboliphymatidae</taxon>
        <taxon>Soboliphyme</taxon>
    </lineage>
</organism>
<dbReference type="Proteomes" id="UP000270296">
    <property type="component" value="Unassembled WGS sequence"/>
</dbReference>
<sequence>MPQGVETGFGLRWTPCLPSRADGQIGAKMRSVAVGRTGFFRGSFVAIGSVSTIPPMWWQPAVFCHPPCHSVNCHIVNCQLHEKVSVSKLRHRT</sequence>
<proteinExistence type="predicted"/>
<reference evidence="1 2" key="2">
    <citation type="submission" date="2018-11" db="EMBL/GenBank/DDBJ databases">
        <authorList>
            <consortium name="Pathogen Informatics"/>
        </authorList>
    </citation>
    <scope>NUCLEOTIDE SEQUENCE [LARGE SCALE GENOMIC DNA]</scope>
</reference>
<reference evidence="3" key="1">
    <citation type="submission" date="2016-06" db="UniProtKB">
        <authorList>
            <consortium name="WormBaseParasite"/>
        </authorList>
    </citation>
    <scope>IDENTIFICATION</scope>
</reference>
<accession>A0A183ICE2</accession>
<dbReference type="AlphaFoldDB" id="A0A183ICE2"/>
<dbReference type="WBParaSite" id="SBAD_0000134301-mRNA-1">
    <property type="protein sequence ID" value="SBAD_0000134301-mRNA-1"/>
    <property type="gene ID" value="SBAD_0000134301"/>
</dbReference>
<name>A0A183ICE2_9BILA</name>
<protein>
    <submittedName>
        <fullName evidence="1 3">Uncharacterized protein</fullName>
    </submittedName>
</protein>
<dbReference type="EMBL" id="UZAM01006775">
    <property type="protein sequence ID" value="VDO93852.1"/>
    <property type="molecule type" value="Genomic_DNA"/>
</dbReference>
<gene>
    <name evidence="1" type="ORF">SBAD_LOCUS1286</name>
</gene>
<keyword evidence="2" id="KW-1185">Reference proteome</keyword>